<dbReference type="Proteomes" id="UP000064967">
    <property type="component" value="Chromosome"/>
</dbReference>
<dbReference type="InterPro" id="IPR011008">
    <property type="entry name" value="Dimeric_a/b-barrel"/>
</dbReference>
<dbReference type="PATRIC" id="fig|1391654.3.peg.3258"/>
<dbReference type="InterPro" id="IPR049509">
    <property type="entry name" value="DyP_N"/>
</dbReference>
<evidence type="ECO:0000256" key="5">
    <source>
        <dbReference type="ARBA" id="ARBA00023004"/>
    </source>
</evidence>
<evidence type="ECO:0000313" key="8">
    <source>
        <dbReference type="Proteomes" id="UP000064967"/>
    </source>
</evidence>
<feature type="domain" description="DyP dimeric alpha+beta barrel" evidence="6">
    <location>
        <begin position="61"/>
        <end position="145"/>
    </location>
</feature>
<dbReference type="KEGG" id="llu:AKJ09_03222"/>
<evidence type="ECO:0000256" key="1">
    <source>
        <dbReference type="ARBA" id="ARBA00001970"/>
    </source>
</evidence>
<evidence type="ECO:0000256" key="2">
    <source>
        <dbReference type="ARBA" id="ARBA00022559"/>
    </source>
</evidence>
<dbReference type="SUPFAM" id="SSF54909">
    <property type="entry name" value="Dimeric alpha+beta barrel"/>
    <property type="match status" value="1"/>
</dbReference>
<dbReference type="AlphaFoldDB" id="A0A0K1PSP5"/>
<name>A0A0K1PSP5_9BACT</name>
<dbReference type="EMBL" id="CP012333">
    <property type="protein sequence ID" value="AKU96558.1"/>
    <property type="molecule type" value="Genomic_DNA"/>
</dbReference>
<keyword evidence="4" id="KW-0560">Oxidoreductase</keyword>
<keyword evidence="2 7" id="KW-0575">Peroxidase</keyword>
<dbReference type="GO" id="GO:0005829">
    <property type="term" value="C:cytosol"/>
    <property type="evidence" value="ECO:0007669"/>
    <property type="project" value="TreeGrafter"/>
</dbReference>
<dbReference type="NCBIfam" id="TIGR01413">
    <property type="entry name" value="Dyp_perox_fam"/>
    <property type="match status" value="1"/>
</dbReference>
<dbReference type="GO" id="GO:0020037">
    <property type="term" value="F:heme binding"/>
    <property type="evidence" value="ECO:0007669"/>
    <property type="project" value="InterPro"/>
</dbReference>
<keyword evidence="8" id="KW-1185">Reference proteome</keyword>
<evidence type="ECO:0000256" key="3">
    <source>
        <dbReference type="ARBA" id="ARBA00022723"/>
    </source>
</evidence>
<dbReference type="PANTHER" id="PTHR30521">
    <property type="entry name" value="DEFERROCHELATASE/PEROXIDASE"/>
    <property type="match status" value="1"/>
</dbReference>
<comment type="cofactor">
    <cofactor evidence="1">
        <name>heme b</name>
        <dbReference type="ChEBI" id="CHEBI:60344"/>
    </cofactor>
</comment>
<dbReference type="Pfam" id="PF21105">
    <property type="entry name" value="DyP_N"/>
    <property type="match status" value="1"/>
</dbReference>
<dbReference type="STRING" id="1391654.AKJ09_03222"/>
<evidence type="ECO:0000259" key="6">
    <source>
        <dbReference type="Pfam" id="PF21105"/>
    </source>
</evidence>
<proteinExistence type="predicted"/>
<dbReference type="GO" id="GO:0004601">
    <property type="term" value="F:peroxidase activity"/>
    <property type="evidence" value="ECO:0007669"/>
    <property type="project" value="UniProtKB-KW"/>
</dbReference>
<accession>A0A0K1PSP5</accession>
<organism evidence="7 8">
    <name type="scientific">Labilithrix luteola</name>
    <dbReference type="NCBI Taxonomy" id="1391654"/>
    <lineage>
        <taxon>Bacteria</taxon>
        <taxon>Pseudomonadati</taxon>
        <taxon>Myxococcota</taxon>
        <taxon>Polyangia</taxon>
        <taxon>Polyangiales</taxon>
        <taxon>Labilitrichaceae</taxon>
        <taxon>Labilithrix</taxon>
    </lineage>
</organism>
<dbReference type="InterPro" id="IPR006314">
    <property type="entry name" value="Dyp_peroxidase"/>
</dbReference>
<sequence length="441" mass="48070">MTSMLELDDIQSGVLRPRPSPYAATYILLRIDDATAGRALMGRLAKVVSSAANPESPLSDTWVSASLTYEGLRALGVPQEYLDTFAWEFRQGMAARATALGDVGESSPEHWESPLGTREVHVVLTALSPSQAALDAAIDRARATYHGLHGIEAIWRQDCHTLSTGREPFGFKDGIGQPAIEGSGIPSRNSHEPPLKPGEFVLGYPDETGNLPPMPGPEILGRNGTYVAFRKLHQRVAAFRRYLQESSTSPDDLELLAAKMMGRWRSGAPLALCPFHDDRELGADPLRNNDFGFADDATGYNTPPGCHVRRANPRDASVAGVVRLHRMLRRGTAYGPELPEGVLDDDGQDRGLMFAFVGAHLGRQFEFVQSEWLNGGTFLDLGDAKDPITGAQDDGGGTFSIPKRPIPKRLRGLPSFVVTRGGEYAFMPGIRALRWLSELRT</sequence>
<evidence type="ECO:0000256" key="4">
    <source>
        <dbReference type="ARBA" id="ARBA00023002"/>
    </source>
</evidence>
<keyword evidence="3" id="KW-0479">Metal-binding</keyword>
<dbReference type="PANTHER" id="PTHR30521:SF5">
    <property type="entry name" value="BLR4509 PROTEIN"/>
    <property type="match status" value="1"/>
</dbReference>
<gene>
    <name evidence="7" type="ORF">AKJ09_03222</name>
</gene>
<dbReference type="GO" id="GO:0046872">
    <property type="term" value="F:metal ion binding"/>
    <property type="evidence" value="ECO:0007669"/>
    <property type="project" value="UniProtKB-KW"/>
</dbReference>
<evidence type="ECO:0000313" key="7">
    <source>
        <dbReference type="EMBL" id="AKU96558.1"/>
    </source>
</evidence>
<protein>
    <submittedName>
        <fullName evidence="7">Peroxidase</fullName>
    </submittedName>
</protein>
<reference evidence="7 8" key="1">
    <citation type="submission" date="2015-08" db="EMBL/GenBank/DDBJ databases">
        <authorList>
            <person name="Babu N.S."/>
            <person name="Beckwith C.J."/>
            <person name="Beseler K.G."/>
            <person name="Brison A."/>
            <person name="Carone J.V."/>
            <person name="Caskin T.P."/>
            <person name="Diamond M."/>
            <person name="Durham M.E."/>
            <person name="Foxe J.M."/>
            <person name="Go M."/>
            <person name="Henderson B.A."/>
            <person name="Jones I.B."/>
            <person name="McGettigan J.A."/>
            <person name="Micheletti S.J."/>
            <person name="Nasrallah M.E."/>
            <person name="Ortiz D."/>
            <person name="Piller C.R."/>
            <person name="Privatt S.R."/>
            <person name="Schneider S.L."/>
            <person name="Sharp S."/>
            <person name="Smith T.C."/>
            <person name="Stanton J.D."/>
            <person name="Ullery H.E."/>
            <person name="Wilson R.J."/>
            <person name="Serrano M.G."/>
            <person name="Buck G."/>
            <person name="Lee V."/>
            <person name="Wang Y."/>
            <person name="Carvalho R."/>
            <person name="Voegtly L."/>
            <person name="Shi R."/>
            <person name="Duckworth R."/>
            <person name="Johnson A."/>
            <person name="Loviza R."/>
            <person name="Walstead R."/>
            <person name="Shah Z."/>
            <person name="Kiflezghi M."/>
            <person name="Wade K."/>
            <person name="Ball S.L."/>
            <person name="Bradley K.W."/>
            <person name="Asai D.J."/>
            <person name="Bowman C.A."/>
            <person name="Russell D.A."/>
            <person name="Pope W.H."/>
            <person name="Jacobs-Sera D."/>
            <person name="Hendrix R.W."/>
            <person name="Hatfull G.F."/>
        </authorList>
    </citation>
    <scope>NUCLEOTIDE SEQUENCE [LARGE SCALE GENOMIC DNA]</scope>
    <source>
        <strain evidence="7 8">DSM 27648</strain>
    </source>
</reference>
<keyword evidence="5" id="KW-0408">Iron</keyword>
<dbReference type="PROSITE" id="PS51404">
    <property type="entry name" value="DYP_PEROXIDASE"/>
    <property type="match status" value="1"/>
</dbReference>